<dbReference type="EMBL" id="CAJOBI010184406">
    <property type="protein sequence ID" value="CAF4938481.1"/>
    <property type="molecule type" value="Genomic_DNA"/>
</dbReference>
<proteinExistence type="predicted"/>
<evidence type="ECO:0000256" key="1">
    <source>
        <dbReference type="SAM" id="MobiDB-lite"/>
    </source>
</evidence>
<comment type="caution">
    <text evidence="2">The sequence shown here is derived from an EMBL/GenBank/DDBJ whole genome shotgun (WGS) entry which is preliminary data.</text>
</comment>
<gene>
    <name evidence="2" type="ORF">SMN809_LOCUS53523</name>
</gene>
<name>A0A8S3CQD2_9BILA</name>
<accession>A0A8S3CQD2</accession>
<sequence length="60" mass="6209">TPAKTPATPATPISKKPIAITPATATNKKKQDSSSSSDDDKQKKAPVKASIAVKPVQQPI</sequence>
<feature type="region of interest" description="Disordered" evidence="1">
    <location>
        <begin position="1"/>
        <end position="60"/>
    </location>
</feature>
<evidence type="ECO:0000313" key="3">
    <source>
        <dbReference type="Proteomes" id="UP000676336"/>
    </source>
</evidence>
<reference evidence="2" key="1">
    <citation type="submission" date="2021-02" db="EMBL/GenBank/DDBJ databases">
        <authorList>
            <person name="Nowell W R."/>
        </authorList>
    </citation>
    <scope>NUCLEOTIDE SEQUENCE</scope>
</reference>
<organism evidence="2 3">
    <name type="scientific">Rotaria magnacalcarata</name>
    <dbReference type="NCBI Taxonomy" id="392030"/>
    <lineage>
        <taxon>Eukaryota</taxon>
        <taxon>Metazoa</taxon>
        <taxon>Spiralia</taxon>
        <taxon>Gnathifera</taxon>
        <taxon>Rotifera</taxon>
        <taxon>Eurotatoria</taxon>
        <taxon>Bdelloidea</taxon>
        <taxon>Philodinida</taxon>
        <taxon>Philodinidae</taxon>
        <taxon>Rotaria</taxon>
    </lineage>
</organism>
<dbReference type="Proteomes" id="UP000676336">
    <property type="component" value="Unassembled WGS sequence"/>
</dbReference>
<protein>
    <submittedName>
        <fullName evidence="2">Uncharacterized protein</fullName>
    </submittedName>
</protein>
<evidence type="ECO:0000313" key="2">
    <source>
        <dbReference type="EMBL" id="CAF4938481.1"/>
    </source>
</evidence>
<feature type="non-terminal residue" evidence="2">
    <location>
        <position position="60"/>
    </location>
</feature>
<dbReference type="AlphaFoldDB" id="A0A8S3CQD2"/>
<feature type="non-terminal residue" evidence="2">
    <location>
        <position position="1"/>
    </location>
</feature>
<feature type="compositionally biased region" description="Low complexity" evidence="1">
    <location>
        <begin position="1"/>
        <end position="17"/>
    </location>
</feature>